<dbReference type="KEGG" id="oxy:HCG48_15685"/>
<gene>
    <name evidence="7" type="ORF">HCG48_15685</name>
</gene>
<evidence type="ECO:0000313" key="7">
    <source>
        <dbReference type="EMBL" id="QIZ71844.1"/>
    </source>
</evidence>
<evidence type="ECO:0000256" key="3">
    <source>
        <dbReference type="ARBA" id="ARBA00022723"/>
    </source>
</evidence>
<evidence type="ECO:0000256" key="4">
    <source>
        <dbReference type="ARBA" id="ARBA00022801"/>
    </source>
</evidence>
<organism evidence="7 8">
    <name type="scientific">Oxynema aestuarii AP17</name>
    <dbReference type="NCBI Taxonomy" id="2064643"/>
    <lineage>
        <taxon>Bacteria</taxon>
        <taxon>Bacillati</taxon>
        <taxon>Cyanobacteriota</taxon>
        <taxon>Cyanophyceae</taxon>
        <taxon>Oscillatoriophycideae</taxon>
        <taxon>Oscillatoriales</taxon>
        <taxon>Oscillatoriaceae</taxon>
        <taxon>Oxynema</taxon>
        <taxon>Oxynema aestuarii</taxon>
    </lineage>
</organism>
<feature type="binding site" evidence="6">
    <location>
        <position position="109"/>
    </location>
    <ligand>
        <name>Mg(2+)</name>
        <dbReference type="ChEBI" id="CHEBI:18420"/>
        <label>1</label>
        <note>catalytic</note>
    </ligand>
</feature>
<dbReference type="EC" id="3.1.3.25" evidence="2"/>
<keyword evidence="4" id="KW-0378">Hydrolase</keyword>
<dbReference type="AlphaFoldDB" id="A0A6H1TZ31"/>
<dbReference type="RefSeq" id="WP_168569996.1">
    <property type="nucleotide sequence ID" value="NZ_CP051167.1"/>
</dbReference>
<dbReference type="InterPro" id="IPR000760">
    <property type="entry name" value="Inositol_monophosphatase-like"/>
</dbReference>
<dbReference type="PROSITE" id="PS00630">
    <property type="entry name" value="IMP_2"/>
    <property type="match status" value="1"/>
</dbReference>
<keyword evidence="3 6" id="KW-0479">Metal-binding</keyword>
<dbReference type="EMBL" id="CP051167">
    <property type="protein sequence ID" value="QIZ71844.1"/>
    <property type="molecule type" value="Genomic_DNA"/>
</dbReference>
<dbReference type="Gene3D" id="3.40.190.80">
    <property type="match status" value="1"/>
</dbReference>
<feature type="binding site" evidence="6">
    <location>
        <position position="87"/>
    </location>
    <ligand>
        <name>Mg(2+)</name>
        <dbReference type="ChEBI" id="CHEBI:18420"/>
        <label>1</label>
        <note>catalytic</note>
    </ligand>
</feature>
<comment type="catalytic activity">
    <reaction evidence="1">
        <text>a myo-inositol phosphate + H2O = myo-inositol + phosphate</text>
        <dbReference type="Rhea" id="RHEA:24056"/>
        <dbReference type="ChEBI" id="CHEBI:15377"/>
        <dbReference type="ChEBI" id="CHEBI:17268"/>
        <dbReference type="ChEBI" id="CHEBI:43474"/>
        <dbReference type="ChEBI" id="CHEBI:84139"/>
        <dbReference type="EC" id="3.1.3.25"/>
    </reaction>
</comment>
<feature type="binding site" evidence="6">
    <location>
        <position position="240"/>
    </location>
    <ligand>
        <name>Mg(2+)</name>
        <dbReference type="ChEBI" id="CHEBI:18420"/>
        <label>1</label>
        <note>catalytic</note>
    </ligand>
</feature>
<dbReference type="InterPro" id="IPR020550">
    <property type="entry name" value="Inositol_monophosphatase_CS"/>
</dbReference>
<proteinExistence type="predicted"/>
<dbReference type="GO" id="GO:0006020">
    <property type="term" value="P:inositol metabolic process"/>
    <property type="evidence" value="ECO:0007669"/>
    <property type="project" value="TreeGrafter"/>
</dbReference>
<feature type="binding site" evidence="6">
    <location>
        <position position="112"/>
    </location>
    <ligand>
        <name>Mg(2+)</name>
        <dbReference type="ChEBI" id="CHEBI:18420"/>
        <label>1</label>
        <note>catalytic</note>
    </ligand>
</feature>
<keyword evidence="8" id="KW-1185">Reference proteome</keyword>
<dbReference type="PROSITE" id="PS00629">
    <property type="entry name" value="IMP_1"/>
    <property type="match status" value="1"/>
</dbReference>
<dbReference type="InterPro" id="IPR020583">
    <property type="entry name" value="Inositol_monoP_metal-BS"/>
</dbReference>
<reference evidence="7 8" key="1">
    <citation type="submission" date="2020-04" db="EMBL/GenBank/DDBJ databases">
        <authorList>
            <person name="Basu S."/>
            <person name="Maruthanayagam V."/>
            <person name="Chakraborty S."/>
            <person name="Pramanik A."/>
            <person name="Mukherjee J."/>
            <person name="Brink B."/>
        </authorList>
    </citation>
    <scope>NUCLEOTIDE SEQUENCE [LARGE SCALE GENOMIC DNA]</scope>
    <source>
        <strain evidence="7 8">AP17</strain>
    </source>
</reference>
<evidence type="ECO:0000256" key="5">
    <source>
        <dbReference type="ARBA" id="ARBA00022842"/>
    </source>
</evidence>
<dbReference type="GO" id="GO:0046872">
    <property type="term" value="F:metal ion binding"/>
    <property type="evidence" value="ECO:0007669"/>
    <property type="project" value="UniProtKB-KW"/>
</dbReference>
<protein>
    <recommendedName>
        <fullName evidence="2">inositol-phosphate phosphatase</fullName>
        <ecNumber evidence="2">3.1.3.25</ecNumber>
    </recommendedName>
</protein>
<sequence>MSNPPSIASTAARIDGRDLNRLGAIAREIAWGAADILVPHHGNATGGLRVRHQADGPVTSADLAASHYILQQLRVAVGSQDYAFVSEETYKLDPDSRDRCRHDWVWIIDPIDGTRSFIHGDPNYAIHIALAYRGRPAVAVVAIPAADKLYYAHLGGGAFLETRDGQQTRVRVSPRDRLQELCVVTRRSDRDSRLYQLLAHLPCRHRPQLGSIGCKMAALIEGNGDAYISLSGRTAPKDWDLAAPELILTEAGGRCTYLDGTPLQYNRADISQWGCAIASTGGCHDALRSAIARGLSEIDRRRSQIGSR</sequence>
<dbReference type="PRINTS" id="PR00377">
    <property type="entry name" value="IMPHPHTASES"/>
</dbReference>
<evidence type="ECO:0000313" key="8">
    <source>
        <dbReference type="Proteomes" id="UP000500857"/>
    </source>
</evidence>
<dbReference type="GO" id="GO:0007165">
    <property type="term" value="P:signal transduction"/>
    <property type="evidence" value="ECO:0007669"/>
    <property type="project" value="TreeGrafter"/>
</dbReference>
<feature type="binding site" evidence="6">
    <location>
        <position position="111"/>
    </location>
    <ligand>
        <name>Mg(2+)</name>
        <dbReference type="ChEBI" id="CHEBI:18420"/>
        <label>1</label>
        <note>catalytic</note>
    </ligand>
</feature>
<dbReference type="CDD" id="cd01638">
    <property type="entry name" value="CysQ"/>
    <property type="match status" value="1"/>
</dbReference>
<dbReference type="Proteomes" id="UP000500857">
    <property type="component" value="Chromosome"/>
</dbReference>
<dbReference type="Pfam" id="PF00459">
    <property type="entry name" value="Inositol_P"/>
    <property type="match status" value="1"/>
</dbReference>
<dbReference type="Gene3D" id="3.30.540.10">
    <property type="entry name" value="Fructose-1,6-Bisphosphatase, subunit A, domain 1"/>
    <property type="match status" value="1"/>
</dbReference>
<dbReference type="PANTHER" id="PTHR20854:SF4">
    <property type="entry name" value="INOSITOL-1-MONOPHOSPHATASE-RELATED"/>
    <property type="match status" value="1"/>
</dbReference>
<keyword evidence="5 6" id="KW-0460">Magnesium</keyword>
<dbReference type="GO" id="GO:0046854">
    <property type="term" value="P:phosphatidylinositol phosphate biosynthetic process"/>
    <property type="evidence" value="ECO:0007669"/>
    <property type="project" value="InterPro"/>
</dbReference>
<name>A0A6H1TZ31_9CYAN</name>
<dbReference type="SUPFAM" id="SSF56655">
    <property type="entry name" value="Carbohydrate phosphatase"/>
    <property type="match status" value="1"/>
</dbReference>
<evidence type="ECO:0000256" key="6">
    <source>
        <dbReference type="PIRSR" id="PIRSR600760-2"/>
    </source>
</evidence>
<comment type="cofactor">
    <cofactor evidence="6">
        <name>Mg(2+)</name>
        <dbReference type="ChEBI" id="CHEBI:18420"/>
    </cofactor>
</comment>
<dbReference type="GO" id="GO:0008934">
    <property type="term" value="F:inositol monophosphate 1-phosphatase activity"/>
    <property type="evidence" value="ECO:0007669"/>
    <property type="project" value="TreeGrafter"/>
</dbReference>
<dbReference type="PANTHER" id="PTHR20854">
    <property type="entry name" value="INOSITOL MONOPHOSPHATASE"/>
    <property type="match status" value="1"/>
</dbReference>
<accession>A0A6H1TZ31</accession>
<evidence type="ECO:0000256" key="2">
    <source>
        <dbReference type="ARBA" id="ARBA00013106"/>
    </source>
</evidence>
<evidence type="ECO:0000256" key="1">
    <source>
        <dbReference type="ARBA" id="ARBA00001033"/>
    </source>
</evidence>